<reference evidence="2" key="1">
    <citation type="journal article" date="2023" name="bioRxiv">
        <title>Complete genome of the Medicago anthracnose fungus, Colletotrichum destructivum, reveals a mini-chromosome-like region within a core chromosome.</title>
        <authorList>
            <person name="Lapalu N."/>
            <person name="Simon A."/>
            <person name="Lu A."/>
            <person name="Plaumann P.-L."/>
            <person name="Amselem J."/>
            <person name="Pigne S."/>
            <person name="Auger A."/>
            <person name="Koch C."/>
            <person name="Dallery J.-F."/>
            <person name="O'Connell R.J."/>
        </authorList>
    </citation>
    <scope>NUCLEOTIDE SEQUENCE [LARGE SCALE GENOMIC DNA]</scope>
    <source>
        <strain evidence="2">CBS 520.97</strain>
    </source>
</reference>
<protein>
    <submittedName>
        <fullName evidence="1">Uncharacterized protein</fullName>
    </submittedName>
</protein>
<keyword evidence="2" id="KW-1185">Reference proteome</keyword>
<accession>A0AAX4J3R0</accession>
<dbReference type="KEGG" id="cdet:87951703"/>
<dbReference type="GeneID" id="87951703"/>
<sequence length="79" mass="8623">MPTPHLFSLKTQDLPDTKNQHQSNMRFAILATAFAIASGVVAKECCCVLQPGHVCKCIGPFAENVDCAENCRIRNTITC</sequence>
<proteinExistence type="predicted"/>
<organism evidence="1 2">
    <name type="scientific">Colletotrichum destructivum</name>
    <dbReference type="NCBI Taxonomy" id="34406"/>
    <lineage>
        <taxon>Eukaryota</taxon>
        <taxon>Fungi</taxon>
        <taxon>Dikarya</taxon>
        <taxon>Ascomycota</taxon>
        <taxon>Pezizomycotina</taxon>
        <taxon>Sordariomycetes</taxon>
        <taxon>Hypocreomycetidae</taxon>
        <taxon>Glomerellales</taxon>
        <taxon>Glomerellaceae</taxon>
        <taxon>Colletotrichum</taxon>
        <taxon>Colletotrichum destructivum species complex</taxon>
    </lineage>
</organism>
<dbReference type="AlphaFoldDB" id="A0AAX4J3R0"/>
<evidence type="ECO:0000313" key="1">
    <source>
        <dbReference type="EMBL" id="WQF90189.1"/>
    </source>
</evidence>
<name>A0AAX4J3R0_9PEZI</name>
<evidence type="ECO:0000313" key="2">
    <source>
        <dbReference type="Proteomes" id="UP001322277"/>
    </source>
</evidence>
<gene>
    <name evidence="1" type="ORF">CDEST_15203</name>
</gene>
<dbReference type="EMBL" id="CP137315">
    <property type="protein sequence ID" value="WQF90189.1"/>
    <property type="molecule type" value="Genomic_DNA"/>
</dbReference>
<dbReference type="Proteomes" id="UP001322277">
    <property type="component" value="Chromosome 11"/>
</dbReference>
<dbReference type="RefSeq" id="XP_062787410.1">
    <property type="nucleotide sequence ID" value="XM_062931359.1"/>
</dbReference>